<organism evidence="1 2">
    <name type="scientific">Trachymyrmex septentrionalis</name>
    <dbReference type="NCBI Taxonomy" id="34720"/>
    <lineage>
        <taxon>Eukaryota</taxon>
        <taxon>Metazoa</taxon>
        <taxon>Ecdysozoa</taxon>
        <taxon>Arthropoda</taxon>
        <taxon>Hexapoda</taxon>
        <taxon>Insecta</taxon>
        <taxon>Pterygota</taxon>
        <taxon>Neoptera</taxon>
        <taxon>Endopterygota</taxon>
        <taxon>Hymenoptera</taxon>
        <taxon>Apocrita</taxon>
        <taxon>Aculeata</taxon>
        <taxon>Formicoidea</taxon>
        <taxon>Formicidae</taxon>
        <taxon>Myrmicinae</taxon>
        <taxon>Trachymyrmex</taxon>
    </lineage>
</organism>
<reference evidence="1 2" key="1">
    <citation type="submission" date="2016-03" db="EMBL/GenBank/DDBJ databases">
        <title>Trachymyrmex septentrionalis WGS genome.</title>
        <authorList>
            <person name="Nygaard S."/>
            <person name="Hu H."/>
            <person name="Boomsma J."/>
            <person name="Zhang G."/>
        </authorList>
    </citation>
    <scope>NUCLEOTIDE SEQUENCE [LARGE SCALE GENOMIC DNA]</scope>
    <source>
        <strain evidence="1">Tsep2-gDNA-1</strain>
        <tissue evidence="1">Whole body</tissue>
    </source>
</reference>
<keyword evidence="2" id="KW-1185">Reference proteome</keyword>
<dbReference type="EMBL" id="KQ981512">
    <property type="protein sequence ID" value="KYN40836.1"/>
    <property type="molecule type" value="Genomic_DNA"/>
</dbReference>
<sequence>MQARRGSITPPHGSLHGVNCEKGSQVKVIVKSFFFFSPLKVSRFRPRCCCYCCCSRVVSSLAAEARIKKRQSQRPRGVDSAECVNITLICHCINPDRYYHELCLSQQNPPATANVIRKFEYRCIIDL</sequence>
<proteinExistence type="predicted"/>
<accession>A0A195FKF1</accession>
<gene>
    <name evidence="1" type="ORF">ALC56_04727</name>
</gene>
<dbReference type="Proteomes" id="UP000078541">
    <property type="component" value="Unassembled WGS sequence"/>
</dbReference>
<evidence type="ECO:0000313" key="1">
    <source>
        <dbReference type="EMBL" id="KYN40836.1"/>
    </source>
</evidence>
<evidence type="ECO:0000313" key="2">
    <source>
        <dbReference type="Proteomes" id="UP000078541"/>
    </source>
</evidence>
<dbReference type="AlphaFoldDB" id="A0A195FKF1"/>
<name>A0A195FKF1_9HYME</name>
<protein>
    <submittedName>
        <fullName evidence="1">Uncharacterized protein</fullName>
    </submittedName>
</protein>